<dbReference type="Proteomes" id="UP000315215">
    <property type="component" value="Chromosome"/>
</dbReference>
<dbReference type="PANTHER" id="PTHR10587:SF125">
    <property type="entry name" value="POLYSACCHARIDE DEACETYLASE YHEN-RELATED"/>
    <property type="match status" value="1"/>
</dbReference>
<dbReference type="GO" id="GO:0016810">
    <property type="term" value="F:hydrolase activity, acting on carbon-nitrogen (but not peptide) bonds"/>
    <property type="evidence" value="ECO:0007669"/>
    <property type="project" value="InterPro"/>
</dbReference>
<dbReference type="SUPFAM" id="SSF88713">
    <property type="entry name" value="Glycoside hydrolase/deacetylase"/>
    <property type="match status" value="1"/>
</dbReference>
<evidence type="ECO:0000259" key="2">
    <source>
        <dbReference type="PROSITE" id="PS51677"/>
    </source>
</evidence>
<protein>
    <submittedName>
        <fullName evidence="3">Polysaccharide deacetylase</fullName>
    </submittedName>
</protein>
<dbReference type="EMBL" id="CP041666">
    <property type="protein sequence ID" value="QDP41497.1"/>
    <property type="molecule type" value="Genomic_DNA"/>
</dbReference>
<dbReference type="PANTHER" id="PTHR10587">
    <property type="entry name" value="GLYCOSYL TRANSFERASE-RELATED"/>
    <property type="match status" value="1"/>
</dbReference>
<name>A0A516KJB8_9BACI</name>
<dbReference type="InterPro" id="IPR011330">
    <property type="entry name" value="Glyco_hydro/deAcase_b/a-brl"/>
</dbReference>
<sequence>MALQRTTRKKRLRKKRIIHLVLLLFIIFLFFFLDTFPFSPQEVKDQLKKDVRNQQERTIAQLPDAEHSDEKVVYLTFDDGPTSATDDVLEILKEYGAKATFFMLSPHMEERSNLVKQMVQEGHGVGLHGVTHDLNRFYKSEQTVLNEMNEAQQVLENIAGVHSSLIRTPYGSVPYLTKPYRKALKEQGYELWDWNIDSRDWDRKDGKYVENLIDQIQSIEGNGATPVVLLHDQSQTAQSLAELLTYLTEHGFEMKKLDSSVEPVQFRCYDRCHQLPKL</sequence>
<reference evidence="3 4" key="1">
    <citation type="submission" date="2019-07" db="EMBL/GenBank/DDBJ databases">
        <authorList>
            <person name="Li J."/>
        </authorList>
    </citation>
    <scope>NUCLEOTIDE SEQUENCE [LARGE SCALE GENOMIC DNA]</scope>
    <source>
        <strain evidence="3 4">TKL69</strain>
    </source>
</reference>
<dbReference type="GO" id="GO:0005975">
    <property type="term" value="P:carbohydrate metabolic process"/>
    <property type="evidence" value="ECO:0007669"/>
    <property type="project" value="InterPro"/>
</dbReference>
<dbReference type="PROSITE" id="PS51677">
    <property type="entry name" value="NODB"/>
    <property type="match status" value="1"/>
</dbReference>
<keyword evidence="4" id="KW-1185">Reference proteome</keyword>
<keyword evidence="1" id="KW-1133">Transmembrane helix</keyword>
<dbReference type="RefSeq" id="WP_143896101.1">
    <property type="nucleotide sequence ID" value="NZ_CP041666.1"/>
</dbReference>
<evidence type="ECO:0000313" key="3">
    <source>
        <dbReference type="EMBL" id="QDP41497.1"/>
    </source>
</evidence>
<dbReference type="Pfam" id="PF01522">
    <property type="entry name" value="Polysacc_deac_1"/>
    <property type="match status" value="1"/>
</dbReference>
<dbReference type="CDD" id="cd10944">
    <property type="entry name" value="CE4_SmPgdA_like"/>
    <property type="match status" value="1"/>
</dbReference>
<dbReference type="InterPro" id="IPR050248">
    <property type="entry name" value="Polysacc_deacetylase_ArnD"/>
</dbReference>
<dbReference type="Gene3D" id="3.20.20.370">
    <property type="entry name" value="Glycoside hydrolase/deacetylase"/>
    <property type="match status" value="1"/>
</dbReference>
<dbReference type="OrthoDB" id="258610at2"/>
<keyword evidence="1" id="KW-0472">Membrane</keyword>
<evidence type="ECO:0000256" key="1">
    <source>
        <dbReference type="SAM" id="Phobius"/>
    </source>
</evidence>
<feature type="transmembrane region" description="Helical" evidence="1">
    <location>
        <begin position="20"/>
        <end position="39"/>
    </location>
</feature>
<gene>
    <name evidence="3" type="ORF">FN924_15735</name>
</gene>
<organism evidence="3 4">
    <name type="scientific">Radiobacillus deserti</name>
    <dbReference type="NCBI Taxonomy" id="2594883"/>
    <lineage>
        <taxon>Bacteria</taxon>
        <taxon>Bacillati</taxon>
        <taxon>Bacillota</taxon>
        <taxon>Bacilli</taxon>
        <taxon>Bacillales</taxon>
        <taxon>Bacillaceae</taxon>
        <taxon>Radiobacillus</taxon>
    </lineage>
</organism>
<evidence type="ECO:0000313" key="4">
    <source>
        <dbReference type="Proteomes" id="UP000315215"/>
    </source>
</evidence>
<dbReference type="KEGG" id="aqt:FN924_15735"/>
<accession>A0A516KJB8</accession>
<feature type="domain" description="NodB homology" evidence="2">
    <location>
        <begin position="71"/>
        <end position="255"/>
    </location>
</feature>
<proteinExistence type="predicted"/>
<keyword evidence="1" id="KW-0812">Transmembrane</keyword>
<dbReference type="InterPro" id="IPR002509">
    <property type="entry name" value="NODB_dom"/>
</dbReference>
<dbReference type="AlphaFoldDB" id="A0A516KJB8"/>